<reference evidence="1 2" key="1">
    <citation type="journal article" date="2023" name="Life. Sci Alliance">
        <title>Evolutionary insights into 3D genome organization and epigenetic landscape of Vigna mungo.</title>
        <authorList>
            <person name="Junaid A."/>
            <person name="Singh B."/>
            <person name="Bhatia S."/>
        </authorList>
    </citation>
    <scope>NUCLEOTIDE SEQUENCE [LARGE SCALE GENOMIC DNA]</scope>
    <source>
        <strain evidence="1">Urdbean</strain>
    </source>
</reference>
<name>A0AAQ3MIR8_VIGMU</name>
<accession>A0AAQ3MIR8</accession>
<evidence type="ECO:0000313" key="1">
    <source>
        <dbReference type="EMBL" id="WVY91670.1"/>
    </source>
</evidence>
<dbReference type="EMBL" id="CP144690">
    <property type="protein sequence ID" value="WVY91670.1"/>
    <property type="molecule type" value="Genomic_DNA"/>
</dbReference>
<gene>
    <name evidence="1" type="ORF">V8G54_037184</name>
</gene>
<dbReference type="Proteomes" id="UP001374535">
    <property type="component" value="Chromosome 11"/>
</dbReference>
<proteinExistence type="predicted"/>
<keyword evidence="2" id="KW-1185">Reference proteome</keyword>
<protein>
    <submittedName>
        <fullName evidence="1">Uncharacterized protein</fullName>
    </submittedName>
</protein>
<dbReference type="AlphaFoldDB" id="A0AAQ3MIR8"/>
<evidence type="ECO:0000313" key="2">
    <source>
        <dbReference type="Proteomes" id="UP001374535"/>
    </source>
</evidence>
<sequence length="107" mass="12042">MFSMQSTSSSIYFFFNSTLYKPPLLGPLLITSRVCDRDFGTLSISLHSKRNAVKKFTKVVRMHRFDIVAFGSMRSCKFLSSGTVVTFLTDHIALIISLCKDFTSGEN</sequence>
<organism evidence="1 2">
    <name type="scientific">Vigna mungo</name>
    <name type="common">Black gram</name>
    <name type="synonym">Phaseolus mungo</name>
    <dbReference type="NCBI Taxonomy" id="3915"/>
    <lineage>
        <taxon>Eukaryota</taxon>
        <taxon>Viridiplantae</taxon>
        <taxon>Streptophyta</taxon>
        <taxon>Embryophyta</taxon>
        <taxon>Tracheophyta</taxon>
        <taxon>Spermatophyta</taxon>
        <taxon>Magnoliopsida</taxon>
        <taxon>eudicotyledons</taxon>
        <taxon>Gunneridae</taxon>
        <taxon>Pentapetalae</taxon>
        <taxon>rosids</taxon>
        <taxon>fabids</taxon>
        <taxon>Fabales</taxon>
        <taxon>Fabaceae</taxon>
        <taxon>Papilionoideae</taxon>
        <taxon>50 kb inversion clade</taxon>
        <taxon>NPAAA clade</taxon>
        <taxon>indigoferoid/millettioid clade</taxon>
        <taxon>Phaseoleae</taxon>
        <taxon>Vigna</taxon>
    </lineage>
</organism>